<keyword evidence="2" id="KW-0808">Transferase</keyword>
<dbReference type="GO" id="GO:0032259">
    <property type="term" value="P:methylation"/>
    <property type="evidence" value="ECO:0007669"/>
    <property type="project" value="UniProtKB-KW"/>
</dbReference>
<organism evidence="2 3">
    <name type="scientific">Lysobacter antibioticus</name>
    <dbReference type="NCBI Taxonomy" id="84531"/>
    <lineage>
        <taxon>Bacteria</taxon>
        <taxon>Pseudomonadati</taxon>
        <taxon>Pseudomonadota</taxon>
        <taxon>Gammaproteobacteria</taxon>
        <taxon>Lysobacterales</taxon>
        <taxon>Lysobacteraceae</taxon>
        <taxon>Lysobacter</taxon>
    </lineage>
</organism>
<dbReference type="CDD" id="cd02440">
    <property type="entry name" value="AdoMet_MTases"/>
    <property type="match status" value="1"/>
</dbReference>
<keyword evidence="2" id="KW-0489">Methyltransferase</keyword>
<dbReference type="RefSeq" id="WP_057919697.1">
    <property type="nucleotide sequence ID" value="NZ_CP011129.1"/>
</dbReference>
<name>A0A0S2FHV1_LYSAN</name>
<dbReference type="InterPro" id="IPR029063">
    <property type="entry name" value="SAM-dependent_MTases_sf"/>
</dbReference>
<protein>
    <submittedName>
        <fullName evidence="2">Methyltransferase domain protein</fullName>
    </submittedName>
</protein>
<gene>
    <name evidence="2" type="ORF">LA76x_5054</name>
</gene>
<evidence type="ECO:0000313" key="3">
    <source>
        <dbReference type="Proteomes" id="UP000060787"/>
    </source>
</evidence>
<dbReference type="KEGG" id="lab:LA76x_5054"/>
<dbReference type="EMBL" id="CP011129">
    <property type="protein sequence ID" value="ALN83156.1"/>
    <property type="molecule type" value="Genomic_DNA"/>
</dbReference>
<accession>A0A0S2FHV1</accession>
<dbReference type="Proteomes" id="UP000060787">
    <property type="component" value="Chromosome"/>
</dbReference>
<sequence>MIDYDLELQRHNDVLRRAYAIRTSDRALDIGCGTGQTTREAAQQATTGSVLGIDRSNEMIERARELTRAAGLGNVEYSCADAERHELPRESFDVAISRFGTMFFEHPLAAFSNIRSALHPEGRLVMMVWQPRDRNEWATAIESAFPPDDTRVENPTTPPAFSLGAPDFVRRILDAAGFAAPIFEEVHEPVFYGTDVDAAFEFVSGFSTVQEKVARLGTRQREQALDRLRSVLTEHQRADGVWLDSRAWIVTARRG</sequence>
<dbReference type="Pfam" id="PF08241">
    <property type="entry name" value="Methyltransf_11"/>
    <property type="match status" value="1"/>
</dbReference>
<reference evidence="2 3" key="1">
    <citation type="journal article" date="2015" name="BMC Genomics">
        <title>Comparative genomics and metabolic profiling of the genus Lysobacter.</title>
        <authorList>
            <person name="de Bruijn I."/>
            <person name="Cheng X."/>
            <person name="de Jager V."/>
            <person name="Exposito R.G."/>
            <person name="Watrous J."/>
            <person name="Patel N."/>
            <person name="Postma J."/>
            <person name="Dorrestein P.C."/>
            <person name="Kobayashi D."/>
            <person name="Raaijmakers J.M."/>
        </authorList>
    </citation>
    <scope>NUCLEOTIDE SEQUENCE [LARGE SCALE GENOMIC DNA]</scope>
    <source>
        <strain evidence="2 3">76</strain>
    </source>
</reference>
<dbReference type="PATRIC" id="fig|84531.8.peg.5062"/>
<evidence type="ECO:0000313" key="2">
    <source>
        <dbReference type="EMBL" id="ALN83156.1"/>
    </source>
</evidence>
<proteinExistence type="predicted"/>
<dbReference type="AlphaFoldDB" id="A0A0S2FHV1"/>
<dbReference type="SUPFAM" id="SSF53335">
    <property type="entry name" value="S-adenosyl-L-methionine-dependent methyltransferases"/>
    <property type="match status" value="1"/>
</dbReference>
<dbReference type="STRING" id="84531.LA76x_5054"/>
<feature type="domain" description="Methyltransferase type 11" evidence="1">
    <location>
        <begin position="28"/>
        <end position="126"/>
    </location>
</feature>
<dbReference type="GO" id="GO:0008168">
    <property type="term" value="F:methyltransferase activity"/>
    <property type="evidence" value="ECO:0007669"/>
    <property type="project" value="UniProtKB-KW"/>
</dbReference>
<keyword evidence="3" id="KW-1185">Reference proteome</keyword>
<dbReference type="Gene3D" id="3.40.50.150">
    <property type="entry name" value="Vaccinia Virus protein VP39"/>
    <property type="match status" value="1"/>
</dbReference>
<evidence type="ECO:0000259" key="1">
    <source>
        <dbReference type="Pfam" id="PF08241"/>
    </source>
</evidence>
<dbReference type="InterPro" id="IPR013216">
    <property type="entry name" value="Methyltransf_11"/>
</dbReference>
<dbReference type="PANTHER" id="PTHR43861">
    <property type="entry name" value="TRANS-ACONITATE 2-METHYLTRANSFERASE-RELATED"/>
    <property type="match status" value="1"/>
</dbReference>